<comment type="subcellular location">
    <subcellularLocation>
        <location evidence="7">Cell inner membrane</location>
        <topology evidence="7">Multi-pass membrane protein</topology>
    </subcellularLocation>
    <subcellularLocation>
        <location evidence="1">Cell membrane</location>
        <topology evidence="1">Multi-pass membrane protein</topology>
    </subcellularLocation>
</comment>
<keyword evidence="9" id="KW-0732">Signal</keyword>
<dbReference type="GO" id="GO:0008381">
    <property type="term" value="F:mechanosensitive monoatomic ion channel activity"/>
    <property type="evidence" value="ECO:0007669"/>
    <property type="project" value="InterPro"/>
</dbReference>
<keyword evidence="5 7" id="KW-1133">Transmembrane helix</keyword>
<dbReference type="EMBL" id="LT629787">
    <property type="protein sequence ID" value="SDT87250.1"/>
    <property type="molecule type" value="Genomic_DNA"/>
</dbReference>
<dbReference type="PROSITE" id="PS50914">
    <property type="entry name" value="BON"/>
    <property type="match status" value="1"/>
</dbReference>
<comment type="caution">
    <text evidence="7">Lacks conserved residue(s) required for the propagation of feature annotation.</text>
</comment>
<evidence type="ECO:0000256" key="5">
    <source>
        <dbReference type="ARBA" id="ARBA00022989"/>
    </source>
</evidence>
<evidence type="ECO:0000313" key="12">
    <source>
        <dbReference type="Proteomes" id="UP000243924"/>
    </source>
</evidence>
<evidence type="ECO:0000313" key="11">
    <source>
        <dbReference type="EMBL" id="SDT87250.1"/>
    </source>
</evidence>
<dbReference type="Pfam" id="PF04972">
    <property type="entry name" value="BON"/>
    <property type="match status" value="1"/>
</dbReference>
<name>A0A1H2DWN7_9GAMM</name>
<proteinExistence type="inferred from homology"/>
<feature type="domain" description="BON" evidence="10">
    <location>
        <begin position="55"/>
        <end position="125"/>
    </location>
</feature>
<dbReference type="OrthoDB" id="9793781at2"/>
<dbReference type="AlphaFoldDB" id="A0A1H2DWN7"/>
<dbReference type="InterPro" id="IPR011014">
    <property type="entry name" value="MscS_channel_TM-2"/>
</dbReference>
<dbReference type="GO" id="GO:0005886">
    <property type="term" value="C:plasma membrane"/>
    <property type="evidence" value="ECO:0007669"/>
    <property type="project" value="UniProtKB-SubCell"/>
</dbReference>
<dbReference type="PANTHER" id="PTHR30221">
    <property type="entry name" value="SMALL-CONDUCTANCE MECHANOSENSITIVE CHANNEL"/>
    <property type="match status" value="1"/>
</dbReference>
<dbReference type="SUPFAM" id="SSF50182">
    <property type="entry name" value="Sm-like ribonucleoproteins"/>
    <property type="match status" value="1"/>
</dbReference>
<keyword evidence="7" id="KW-0406">Ion transport</keyword>
<evidence type="ECO:0000256" key="3">
    <source>
        <dbReference type="ARBA" id="ARBA00022475"/>
    </source>
</evidence>
<dbReference type="Proteomes" id="UP000243924">
    <property type="component" value="Chromosome I"/>
</dbReference>
<dbReference type="Gene3D" id="3.30.1340.30">
    <property type="match status" value="1"/>
</dbReference>
<dbReference type="STRING" id="1434072.SAMN05216210_0040"/>
<dbReference type="InterPro" id="IPR011066">
    <property type="entry name" value="MscS_channel_C_sf"/>
</dbReference>
<evidence type="ECO:0000256" key="2">
    <source>
        <dbReference type="ARBA" id="ARBA00008017"/>
    </source>
</evidence>
<feature type="signal peptide" evidence="9">
    <location>
        <begin position="1"/>
        <end position="35"/>
    </location>
</feature>
<dbReference type="InterPro" id="IPR023408">
    <property type="entry name" value="MscS_beta-dom_sf"/>
</dbReference>
<feature type="transmembrane region" description="Helical" evidence="7">
    <location>
        <begin position="141"/>
        <end position="163"/>
    </location>
</feature>
<keyword evidence="7" id="KW-0407">Ion channel</keyword>
<comment type="function">
    <text evidence="7">Mechanosensitive channel that participates in the regulation of osmotic pressure changes within the cell, opening in response to stretch forces in the membrane lipid bilayer, without the need for other proteins. Contributes to normal resistance to hypoosmotic shock. Forms an ion channel of 1.0 nanosiemens conductance with a slight preference for anions.</text>
</comment>
<keyword evidence="12" id="KW-1185">Reference proteome</keyword>
<keyword evidence="7" id="KW-0997">Cell inner membrane</keyword>
<dbReference type="InterPro" id="IPR010920">
    <property type="entry name" value="LSM_dom_sf"/>
</dbReference>
<dbReference type="InterPro" id="IPR007055">
    <property type="entry name" value="BON_dom"/>
</dbReference>
<feature type="transmembrane region" description="Helical" evidence="7">
    <location>
        <begin position="210"/>
        <end position="229"/>
    </location>
</feature>
<evidence type="ECO:0000256" key="8">
    <source>
        <dbReference type="SAM" id="MobiDB-lite"/>
    </source>
</evidence>
<gene>
    <name evidence="11" type="ORF">SAMN05216210_0040</name>
</gene>
<evidence type="ECO:0000256" key="7">
    <source>
        <dbReference type="RuleBase" id="RU369025"/>
    </source>
</evidence>
<feature type="compositionally biased region" description="Basic and acidic residues" evidence="8">
    <location>
        <begin position="435"/>
        <end position="473"/>
    </location>
</feature>
<accession>A0A1H2DWN7</accession>
<feature type="region of interest" description="Disordered" evidence="8">
    <location>
        <begin position="411"/>
        <end position="473"/>
    </location>
</feature>
<dbReference type="Pfam" id="PF00924">
    <property type="entry name" value="MS_channel_2nd"/>
    <property type="match status" value="1"/>
</dbReference>
<dbReference type="SUPFAM" id="SSF82861">
    <property type="entry name" value="Mechanosensitive channel protein MscS (YggB), transmembrane region"/>
    <property type="match status" value="1"/>
</dbReference>
<reference evidence="12" key="1">
    <citation type="submission" date="2016-10" db="EMBL/GenBank/DDBJ databases">
        <authorList>
            <person name="Varghese N."/>
            <person name="Submissions S."/>
        </authorList>
    </citation>
    <scope>NUCLEOTIDE SEQUENCE [LARGE SCALE GENOMIC DNA]</scope>
    <source>
        <strain evidence="12">CECT 8338</strain>
    </source>
</reference>
<evidence type="ECO:0000256" key="9">
    <source>
        <dbReference type="SAM" id="SignalP"/>
    </source>
</evidence>
<dbReference type="PANTHER" id="PTHR30221:SF1">
    <property type="entry name" value="SMALL-CONDUCTANCE MECHANOSENSITIVE CHANNEL"/>
    <property type="match status" value="1"/>
</dbReference>
<dbReference type="InterPro" id="IPR045275">
    <property type="entry name" value="MscS_archaea/bacteria_type"/>
</dbReference>
<dbReference type="Gene3D" id="1.10.287.1260">
    <property type="match status" value="1"/>
</dbReference>
<evidence type="ECO:0000256" key="4">
    <source>
        <dbReference type="ARBA" id="ARBA00022692"/>
    </source>
</evidence>
<keyword evidence="6 7" id="KW-0472">Membrane</keyword>
<comment type="similarity">
    <text evidence="2 7">Belongs to the MscS (TC 1.A.23) family.</text>
</comment>
<dbReference type="SUPFAM" id="SSF82689">
    <property type="entry name" value="Mechanosensitive channel protein MscS (YggB), C-terminal domain"/>
    <property type="match status" value="1"/>
</dbReference>
<organism evidence="11 12">
    <name type="scientific">Halopseudomonas salegens</name>
    <dbReference type="NCBI Taxonomy" id="1434072"/>
    <lineage>
        <taxon>Bacteria</taxon>
        <taxon>Pseudomonadati</taxon>
        <taxon>Pseudomonadota</taxon>
        <taxon>Gammaproteobacteria</taxon>
        <taxon>Pseudomonadales</taxon>
        <taxon>Pseudomonadaceae</taxon>
        <taxon>Halopseudomonas</taxon>
    </lineage>
</organism>
<keyword evidence="7" id="KW-0813">Transport</keyword>
<dbReference type="Gene3D" id="2.30.30.60">
    <property type="match status" value="1"/>
</dbReference>
<protein>
    <recommendedName>
        <fullName evidence="7">Small-conductance mechanosensitive channel</fullName>
    </recommendedName>
</protein>
<feature type="chain" id="PRO_5009272469" description="Small-conductance mechanosensitive channel" evidence="9">
    <location>
        <begin position="36"/>
        <end position="473"/>
    </location>
</feature>
<evidence type="ECO:0000259" key="10">
    <source>
        <dbReference type="PROSITE" id="PS50914"/>
    </source>
</evidence>
<evidence type="ECO:0000256" key="6">
    <source>
        <dbReference type="ARBA" id="ARBA00023136"/>
    </source>
</evidence>
<comment type="subunit">
    <text evidence="7">Homoheptamer.</text>
</comment>
<dbReference type="Gene3D" id="3.30.70.100">
    <property type="match status" value="1"/>
</dbReference>
<keyword evidence="3" id="KW-1003">Cell membrane</keyword>
<feature type="transmembrane region" description="Helical" evidence="7">
    <location>
        <begin position="184"/>
        <end position="204"/>
    </location>
</feature>
<sequence>MTVSKGSSPFATPRVRWSITLATLLAILCLPAAQAQLPESEISAYIDTTSENSSEDQRIQARIAGVYQMLEPLAGVEVEVREGVVLLSGSVSNNVQAERALSLASQFPGVVTVDDGIERRLDVQGNLSPMLAKIQSDLNQWLRALPLVGLALLIFIVVVYLGYSLARWSRLWLRLTPNPFVAELAAQAVRIVAILVGLVVTLNLLGATALMATILGGAGVVGLAIGFAVRDTMENYISSIMLSLRQPFRANDHVVINEFEGKVVRLTSRATVLMTLDGNQLRIPNAMVFKGVILNYTRNPQRRFKFELGVASADNAVRAMSVGVDAMQSLPFVLKEPRARAIIASVGDSNTVLNFTGWINQHETDFGGARSLAIQTVTNTLDEQGFSMPEPIYRLRFDSPSTRQSLVDAATELPPGTEPSEGSKKQPGPSSTSRLHAEEVMDVSPDTHIDGMVNEERAIENETDLLDAKRPVE</sequence>
<dbReference type="InterPro" id="IPR006685">
    <property type="entry name" value="MscS_channel_2nd"/>
</dbReference>
<evidence type="ECO:0000256" key="1">
    <source>
        <dbReference type="ARBA" id="ARBA00004651"/>
    </source>
</evidence>
<keyword evidence="4 7" id="KW-0812">Transmembrane</keyword>